<reference evidence="3" key="1">
    <citation type="submission" date="2020-05" db="EMBL/GenBank/DDBJ databases">
        <title>Phylogenomic resolution of chytrid fungi.</title>
        <authorList>
            <person name="Stajich J.E."/>
            <person name="Amses K."/>
            <person name="Simmons R."/>
            <person name="Seto K."/>
            <person name="Myers J."/>
            <person name="Bonds A."/>
            <person name="Quandt C.A."/>
            <person name="Barry K."/>
            <person name="Liu P."/>
            <person name="Grigoriev I."/>
            <person name="Longcore J.E."/>
            <person name="James T.Y."/>
        </authorList>
    </citation>
    <scope>NUCLEOTIDE SEQUENCE</scope>
    <source>
        <strain evidence="3">JEL0513</strain>
    </source>
</reference>
<feature type="region of interest" description="Disordered" evidence="1">
    <location>
        <begin position="435"/>
        <end position="490"/>
    </location>
</feature>
<feature type="compositionally biased region" description="Polar residues" evidence="1">
    <location>
        <begin position="385"/>
        <end position="397"/>
    </location>
</feature>
<protein>
    <submittedName>
        <fullName evidence="3">Uncharacterized protein</fullName>
    </submittedName>
</protein>
<feature type="region of interest" description="Disordered" evidence="1">
    <location>
        <begin position="716"/>
        <end position="742"/>
    </location>
</feature>
<evidence type="ECO:0000256" key="2">
    <source>
        <dbReference type="SAM" id="Phobius"/>
    </source>
</evidence>
<keyword evidence="4" id="KW-1185">Reference proteome</keyword>
<feature type="compositionally biased region" description="Low complexity" evidence="1">
    <location>
        <begin position="465"/>
        <end position="481"/>
    </location>
</feature>
<keyword evidence="2" id="KW-0812">Transmembrane</keyword>
<feature type="region of interest" description="Disordered" evidence="1">
    <location>
        <begin position="593"/>
        <end position="627"/>
    </location>
</feature>
<feature type="compositionally biased region" description="Basic and acidic residues" evidence="1">
    <location>
        <begin position="894"/>
        <end position="903"/>
    </location>
</feature>
<keyword evidence="2" id="KW-0472">Membrane</keyword>
<feature type="compositionally biased region" description="Low complexity" evidence="1">
    <location>
        <begin position="108"/>
        <end position="118"/>
    </location>
</feature>
<dbReference type="EMBL" id="JADGJH010000058">
    <property type="protein sequence ID" value="KAJ3140102.1"/>
    <property type="molecule type" value="Genomic_DNA"/>
</dbReference>
<feature type="compositionally biased region" description="Basic and acidic residues" evidence="1">
    <location>
        <begin position="917"/>
        <end position="926"/>
    </location>
</feature>
<keyword evidence="2" id="KW-1133">Transmembrane helix</keyword>
<feature type="compositionally biased region" description="Polar residues" evidence="1">
    <location>
        <begin position="720"/>
        <end position="729"/>
    </location>
</feature>
<organism evidence="3 4">
    <name type="scientific">Physocladia obscura</name>
    <dbReference type="NCBI Taxonomy" id="109957"/>
    <lineage>
        <taxon>Eukaryota</taxon>
        <taxon>Fungi</taxon>
        <taxon>Fungi incertae sedis</taxon>
        <taxon>Chytridiomycota</taxon>
        <taxon>Chytridiomycota incertae sedis</taxon>
        <taxon>Chytridiomycetes</taxon>
        <taxon>Chytridiales</taxon>
        <taxon>Chytriomycetaceae</taxon>
        <taxon>Physocladia</taxon>
    </lineage>
</organism>
<feature type="region of interest" description="Disordered" evidence="1">
    <location>
        <begin position="870"/>
        <end position="1084"/>
    </location>
</feature>
<feature type="compositionally biased region" description="Polar residues" evidence="1">
    <location>
        <begin position="1"/>
        <end position="19"/>
    </location>
</feature>
<feature type="region of interest" description="Disordered" evidence="1">
    <location>
        <begin position="93"/>
        <end position="222"/>
    </location>
</feature>
<feature type="compositionally biased region" description="Low complexity" evidence="1">
    <location>
        <begin position="398"/>
        <end position="414"/>
    </location>
</feature>
<proteinExistence type="predicted"/>
<feature type="compositionally biased region" description="Basic and acidic residues" evidence="1">
    <location>
        <begin position="202"/>
        <end position="222"/>
    </location>
</feature>
<feature type="compositionally biased region" description="Low complexity" evidence="1">
    <location>
        <begin position="436"/>
        <end position="448"/>
    </location>
</feature>
<accession>A0AAD5XH12</accession>
<gene>
    <name evidence="3" type="ORF">HK100_010479</name>
</gene>
<feature type="region of interest" description="Disordered" evidence="1">
    <location>
        <begin position="359"/>
        <end position="418"/>
    </location>
</feature>
<feature type="region of interest" description="Disordered" evidence="1">
    <location>
        <begin position="292"/>
        <end position="329"/>
    </location>
</feature>
<feature type="compositionally biased region" description="Basic and acidic residues" evidence="1">
    <location>
        <begin position="292"/>
        <end position="306"/>
    </location>
</feature>
<name>A0AAD5XH12_9FUNG</name>
<evidence type="ECO:0000256" key="1">
    <source>
        <dbReference type="SAM" id="MobiDB-lite"/>
    </source>
</evidence>
<feature type="region of interest" description="Disordered" evidence="1">
    <location>
        <begin position="1"/>
        <end position="23"/>
    </location>
</feature>
<feature type="compositionally biased region" description="Gly residues" evidence="1">
    <location>
        <begin position="611"/>
        <end position="620"/>
    </location>
</feature>
<evidence type="ECO:0000313" key="3">
    <source>
        <dbReference type="EMBL" id="KAJ3140102.1"/>
    </source>
</evidence>
<feature type="transmembrane region" description="Helical" evidence="2">
    <location>
        <begin position="1307"/>
        <end position="1327"/>
    </location>
</feature>
<sequence length="1359" mass="148859">MQTQTPTADNTNVNASAPESTPVLATAERTAFDSNLTAESKTSIYNQETVNLISPLIATSTSKARAGEKSNVSILNPAVSSKVTCVAEVANDSSSNFDTSESGDENTQQFNHQLQQQQEGAKRYSKHSRTTPVPAIKKRSFSEIQPLREDSPRSPGPHPSPNTQTPQQENYATNRTLSSRGSSDGRYTGNTEWATDIDSDASSDHDEGEHENTPADSQNDFRNRFRRGSLLSVEYGANDKTRRSLSHASDEREHEYDKSHNNQFDFYRMTDSSRDASLSKSDNMVSLFEVRRQSVEQKKSKKRESLPPDSQPPLPASHRSENSRNHSTLVPFEESQEAISIDQSIMVKVVNFHFLKNFESDRNNPQNNNPKSLLSKHKSALSSLPMQQPSLFSSAPTSANQKSSESSRASESISPQIPNNDPFLMKLISLTSTGGAAPALRSPPLSAEKPPPPRTSSFRYDPAAGSSVSPPSTRTGSPSPGQQHQLHQPTVATLSRAQTARDRIAARYAVMARACETDAGGYNLLAVIRYRREAWQAAVKARAPAQDLRKVRMLRGGWGVGTDEFDDYLTMKKNLFSTVGTSTATASTFSAIAGQSGSKSGNDGGDKVGRGSSGSTGGSIGRKKTFSGHGMMDIFKTGLSRPRSDRSLKSVNSTDVVVPANAMPTAVGPSIVSPNNSNNIGYGFENISFMGGPSSSRVGNTPAIAGISLASALTDMTAAKSESSPATRTHSPEPGTRESASAQRVLKRLRSGTVALNAMLGKSMTTRSRMNSSKNARQETEIFNEVGREEIEENEIDEPRLLSMFLSGELNKSVPTLDSGGFVIEGSNAAAGTATKNTDIFEGNELASMTYSESNDVANDTSGIQKMLQESETAQQGRTSRNVNSTTSTKNIRRSPDRGRIIDDFQQWMGGNNNSREGGRGHHGFADENVGFEDDESQKRGGKKGTRGMGSLGRNRHDEPLSPPEAATDNNRTSETKKKKEKRSRTAGGMQRKSNQHDEGTNNIFGIPRRKKEASNQKQKTHLFGTRSILSEEKPQHLSSQNAPSDKKKKKSNRLGRLDQAAKINTSSSFEEGSISSETKSDHLVVRRRKNSLKYRKKNSLIPPSISTEKSARRDSFNERSIGGWNRYRDIDAASNAGIKGTVSSLRSAEGRDTEQQILETANSLQKLLLLVLEVTKKRRDTLLNRLEAYDEICKTYSISNDKSHGELKEISNTDQLNSSIISAKFITHEAQYMNLKLSLERSNETISSDIRILEEGDMTIKSMLTGMDKLGTEINEIGSRRLKAIEDVIQHKEAVKNGPMNTLMELVYQFLEALLIAIGYIIWLIYKAFQLSQSGYKVIMGAKKLPQIQKLKRGSDES</sequence>
<evidence type="ECO:0000313" key="4">
    <source>
        <dbReference type="Proteomes" id="UP001211907"/>
    </source>
</evidence>
<dbReference type="Proteomes" id="UP001211907">
    <property type="component" value="Unassembled WGS sequence"/>
</dbReference>
<feature type="region of interest" description="Disordered" evidence="1">
    <location>
        <begin position="238"/>
        <end position="258"/>
    </location>
</feature>
<comment type="caution">
    <text evidence="3">The sequence shown here is derived from an EMBL/GenBank/DDBJ whole genome shotgun (WGS) entry which is preliminary data.</text>
</comment>
<feature type="compositionally biased region" description="Polar residues" evidence="1">
    <location>
        <begin position="161"/>
        <end position="182"/>
    </location>
</feature>
<feature type="compositionally biased region" description="Low complexity" evidence="1">
    <location>
        <begin position="878"/>
        <end position="889"/>
    </location>
</feature>
<feature type="compositionally biased region" description="Low complexity" evidence="1">
    <location>
        <begin position="1067"/>
        <end position="1078"/>
    </location>
</feature>